<name>A0A7K1YA79_9SPHI</name>
<dbReference type="CDD" id="cd00038">
    <property type="entry name" value="CAP_ED"/>
    <property type="match status" value="1"/>
</dbReference>
<dbReference type="SUPFAM" id="SSF51206">
    <property type="entry name" value="cAMP-binding domain-like"/>
    <property type="match status" value="1"/>
</dbReference>
<dbReference type="GO" id="GO:0003700">
    <property type="term" value="F:DNA-binding transcription factor activity"/>
    <property type="evidence" value="ECO:0007669"/>
    <property type="project" value="TreeGrafter"/>
</dbReference>
<dbReference type="EMBL" id="WVHT01000004">
    <property type="protein sequence ID" value="MXV51330.1"/>
    <property type="molecule type" value="Genomic_DNA"/>
</dbReference>
<dbReference type="PANTHER" id="PTHR24567">
    <property type="entry name" value="CRP FAMILY TRANSCRIPTIONAL REGULATORY PROTEIN"/>
    <property type="match status" value="1"/>
</dbReference>
<dbReference type="InterPro" id="IPR000595">
    <property type="entry name" value="cNMP-bd_dom"/>
</dbReference>
<dbReference type="PROSITE" id="PS00888">
    <property type="entry name" value="CNMP_BINDING_1"/>
    <property type="match status" value="1"/>
</dbReference>
<evidence type="ECO:0000259" key="1">
    <source>
        <dbReference type="PROSITE" id="PS50042"/>
    </source>
</evidence>
<accession>A0A7K1YA79</accession>
<gene>
    <name evidence="2" type="ORF">GS399_10150</name>
</gene>
<dbReference type="AlphaFoldDB" id="A0A7K1YA79"/>
<comment type="caution">
    <text evidence="2">The sequence shown here is derived from an EMBL/GenBank/DDBJ whole genome shotgun (WGS) entry which is preliminary data.</text>
</comment>
<sequence length="203" mass="23203">MRTATLRISQSTTSIMTGRFKNYLRATTNIDERGINEIVNSFKLRKVNRGTVLVDAGEVCKEFYFVGCGSVRTYFLNSAGQQRSRVIALEGAVVTALSSFVGQAPSTEFVEAIEDSELYVITYSNFRRLLVEIPGWLEFYNHFLEIAYMHQHKKLQQLATLTAAQRYQELLADHPEYVQRLSNKILASYLDIREETLSRLKST</sequence>
<dbReference type="PANTHER" id="PTHR24567:SF76">
    <property type="entry name" value="CYCLIC NUCLEOTIDE-BINDING DOMAIN PROTEIN"/>
    <property type="match status" value="1"/>
</dbReference>
<protein>
    <submittedName>
        <fullName evidence="2">Cyclic nucleotide-binding domain-containing protein</fullName>
    </submittedName>
</protein>
<proteinExistence type="predicted"/>
<dbReference type="InterPro" id="IPR050397">
    <property type="entry name" value="Env_Response_Regulators"/>
</dbReference>
<dbReference type="GO" id="GO:0005829">
    <property type="term" value="C:cytosol"/>
    <property type="evidence" value="ECO:0007669"/>
    <property type="project" value="TreeGrafter"/>
</dbReference>
<keyword evidence="3" id="KW-1185">Reference proteome</keyword>
<dbReference type="Pfam" id="PF00027">
    <property type="entry name" value="cNMP_binding"/>
    <property type="match status" value="1"/>
</dbReference>
<dbReference type="SMART" id="SM00100">
    <property type="entry name" value="cNMP"/>
    <property type="match status" value="1"/>
</dbReference>
<evidence type="ECO:0000313" key="3">
    <source>
        <dbReference type="Proteomes" id="UP000466586"/>
    </source>
</evidence>
<dbReference type="Proteomes" id="UP000466586">
    <property type="component" value="Unassembled WGS sequence"/>
</dbReference>
<organism evidence="2 3">
    <name type="scientific">Hufsiella arboris</name>
    <dbReference type="NCBI Taxonomy" id="2695275"/>
    <lineage>
        <taxon>Bacteria</taxon>
        <taxon>Pseudomonadati</taxon>
        <taxon>Bacteroidota</taxon>
        <taxon>Sphingobacteriia</taxon>
        <taxon>Sphingobacteriales</taxon>
        <taxon>Sphingobacteriaceae</taxon>
        <taxon>Hufsiella</taxon>
    </lineage>
</organism>
<dbReference type="RefSeq" id="WP_160844507.1">
    <property type="nucleotide sequence ID" value="NZ_WVHT01000004.1"/>
</dbReference>
<dbReference type="InterPro" id="IPR018488">
    <property type="entry name" value="cNMP-bd_CS"/>
</dbReference>
<dbReference type="InterPro" id="IPR014710">
    <property type="entry name" value="RmlC-like_jellyroll"/>
</dbReference>
<dbReference type="InterPro" id="IPR018490">
    <property type="entry name" value="cNMP-bd_dom_sf"/>
</dbReference>
<dbReference type="PROSITE" id="PS50042">
    <property type="entry name" value="CNMP_BINDING_3"/>
    <property type="match status" value="1"/>
</dbReference>
<feature type="domain" description="Cyclic nucleotide-binding" evidence="1">
    <location>
        <begin position="26"/>
        <end position="130"/>
    </location>
</feature>
<reference evidence="2 3" key="1">
    <citation type="submission" date="2019-11" db="EMBL/GenBank/DDBJ databases">
        <title>Pedobacter sp. HMF7647 Genome sequencing and assembly.</title>
        <authorList>
            <person name="Kang H."/>
            <person name="Kim H."/>
            <person name="Joh K."/>
        </authorList>
    </citation>
    <scope>NUCLEOTIDE SEQUENCE [LARGE SCALE GENOMIC DNA]</scope>
    <source>
        <strain evidence="2 3">HMF7647</strain>
    </source>
</reference>
<evidence type="ECO:0000313" key="2">
    <source>
        <dbReference type="EMBL" id="MXV51330.1"/>
    </source>
</evidence>
<dbReference type="Gene3D" id="2.60.120.10">
    <property type="entry name" value="Jelly Rolls"/>
    <property type="match status" value="1"/>
</dbReference>